<dbReference type="CDD" id="cd06261">
    <property type="entry name" value="TM_PBP2"/>
    <property type="match status" value="1"/>
</dbReference>
<comment type="similarity">
    <text evidence="7">Belongs to the binding-protein-dependent transport system permease family.</text>
</comment>
<feature type="domain" description="ABC transmembrane type-1" evidence="8">
    <location>
        <begin position="88"/>
        <end position="276"/>
    </location>
</feature>
<comment type="subcellular location">
    <subcellularLocation>
        <location evidence="1 7">Cell membrane</location>
        <topology evidence="1 7">Multi-pass membrane protein</topology>
    </subcellularLocation>
</comment>
<keyword evidence="2 7" id="KW-0813">Transport</keyword>
<dbReference type="InterPro" id="IPR000515">
    <property type="entry name" value="MetI-like"/>
</dbReference>
<evidence type="ECO:0000256" key="2">
    <source>
        <dbReference type="ARBA" id="ARBA00022448"/>
    </source>
</evidence>
<dbReference type="GO" id="GO:0005886">
    <property type="term" value="C:plasma membrane"/>
    <property type="evidence" value="ECO:0007669"/>
    <property type="project" value="UniProtKB-SubCell"/>
</dbReference>
<dbReference type="GO" id="GO:0055085">
    <property type="term" value="P:transmembrane transport"/>
    <property type="evidence" value="ECO:0007669"/>
    <property type="project" value="InterPro"/>
</dbReference>
<name>A0A8E7B055_9EURY</name>
<feature type="transmembrane region" description="Helical" evidence="7">
    <location>
        <begin position="211"/>
        <end position="234"/>
    </location>
</feature>
<keyword evidence="3" id="KW-1003">Cell membrane</keyword>
<proteinExistence type="inferred from homology"/>
<feature type="transmembrane region" description="Helical" evidence="7">
    <location>
        <begin position="92"/>
        <end position="112"/>
    </location>
</feature>
<dbReference type="Pfam" id="PF00528">
    <property type="entry name" value="BPD_transp_1"/>
    <property type="match status" value="1"/>
</dbReference>
<keyword evidence="4 7" id="KW-0812">Transmembrane</keyword>
<feature type="transmembrane region" description="Helical" evidence="7">
    <location>
        <begin position="254"/>
        <end position="276"/>
    </location>
</feature>
<dbReference type="KEGG" id="mrtj:KHC33_12840"/>
<dbReference type="Proteomes" id="UP000680656">
    <property type="component" value="Chromosome"/>
</dbReference>
<evidence type="ECO:0000256" key="7">
    <source>
        <dbReference type="RuleBase" id="RU363032"/>
    </source>
</evidence>
<feature type="transmembrane region" description="Helical" evidence="7">
    <location>
        <begin position="132"/>
        <end position="157"/>
    </location>
</feature>
<feature type="transmembrane region" description="Helical" evidence="7">
    <location>
        <begin position="27"/>
        <end position="49"/>
    </location>
</feature>
<dbReference type="EMBL" id="CP075546">
    <property type="protein sequence ID" value="QVV90635.1"/>
    <property type="molecule type" value="Genomic_DNA"/>
</dbReference>
<dbReference type="PROSITE" id="PS50928">
    <property type="entry name" value="ABC_TM1"/>
    <property type="match status" value="1"/>
</dbReference>
<evidence type="ECO:0000256" key="4">
    <source>
        <dbReference type="ARBA" id="ARBA00022692"/>
    </source>
</evidence>
<dbReference type="InterPro" id="IPR025966">
    <property type="entry name" value="OppC_N"/>
</dbReference>
<gene>
    <name evidence="9" type="ORF">KHC33_12840</name>
</gene>
<dbReference type="PANTHER" id="PTHR43386">
    <property type="entry name" value="OLIGOPEPTIDE TRANSPORT SYSTEM PERMEASE PROTEIN APPC"/>
    <property type="match status" value="1"/>
</dbReference>
<keyword evidence="6 7" id="KW-0472">Membrane</keyword>
<dbReference type="InterPro" id="IPR035906">
    <property type="entry name" value="MetI-like_sf"/>
</dbReference>
<dbReference type="Pfam" id="PF12911">
    <property type="entry name" value="OppC_N"/>
    <property type="match status" value="1"/>
</dbReference>
<dbReference type="AlphaFoldDB" id="A0A8E7B055"/>
<evidence type="ECO:0000256" key="5">
    <source>
        <dbReference type="ARBA" id="ARBA00022989"/>
    </source>
</evidence>
<sequence length="292" mass="31748">MYYNVSTVHPFFEWIQEYTVKIRKKPLLVAGFVILILMCLIALSAPVIAPHDPNKQSLKDRFMKPCPEYPLGTDQFGRCVLSRVIYGSQTSLSIALVSTVIVVAIGVLMGLYSGYYRRLDGILMRFTDLMLAFPSMVITLALVGIMGPSVFSIILALTIPGWAKYARVVRATTLTIKNRGFVEGSRALGASNTHILYRHILPNSLAPIMEIATLGLGGKIISIAGLGFLGLGIQPPTPEWGTIMNQGLPLLSKAPLIALSAGVMVMIFVLATNLIGSEIREVMDPKSDSVIL</sequence>
<evidence type="ECO:0000256" key="1">
    <source>
        <dbReference type="ARBA" id="ARBA00004651"/>
    </source>
</evidence>
<dbReference type="SUPFAM" id="SSF161098">
    <property type="entry name" value="MetI-like"/>
    <property type="match status" value="1"/>
</dbReference>
<dbReference type="GeneID" id="65098086"/>
<dbReference type="Gene3D" id="1.10.3720.10">
    <property type="entry name" value="MetI-like"/>
    <property type="match status" value="1"/>
</dbReference>
<evidence type="ECO:0000313" key="10">
    <source>
        <dbReference type="Proteomes" id="UP000680656"/>
    </source>
</evidence>
<dbReference type="RefSeq" id="WP_214421401.1">
    <property type="nucleotide sequence ID" value="NZ_CP075546.1"/>
</dbReference>
<evidence type="ECO:0000259" key="8">
    <source>
        <dbReference type="PROSITE" id="PS50928"/>
    </source>
</evidence>
<evidence type="ECO:0000256" key="3">
    <source>
        <dbReference type="ARBA" id="ARBA00022475"/>
    </source>
</evidence>
<protein>
    <submittedName>
        <fullName evidence="9">ABC transporter permease</fullName>
    </submittedName>
</protein>
<dbReference type="InterPro" id="IPR050366">
    <property type="entry name" value="BP-dependent_transpt_permease"/>
</dbReference>
<reference evidence="9 10" key="1">
    <citation type="submission" date="2021-05" db="EMBL/GenBank/DDBJ databases">
        <title>A novel Methanospirillum isolate from a pyrite-forming mixed culture.</title>
        <authorList>
            <person name="Bunk B."/>
            <person name="Sproer C."/>
            <person name="Spring S."/>
            <person name="Pester M."/>
        </authorList>
    </citation>
    <scope>NUCLEOTIDE SEQUENCE [LARGE SCALE GENOMIC DNA]</scope>
    <source>
        <strain evidence="9 10">J.3.6.1-F.2.7.3</strain>
    </source>
</reference>
<evidence type="ECO:0000256" key="6">
    <source>
        <dbReference type="ARBA" id="ARBA00023136"/>
    </source>
</evidence>
<organism evidence="9 10">
    <name type="scientific">Methanospirillum purgamenti</name>
    <dbReference type="NCBI Taxonomy" id="2834276"/>
    <lineage>
        <taxon>Archaea</taxon>
        <taxon>Methanobacteriati</taxon>
        <taxon>Methanobacteriota</taxon>
        <taxon>Stenosarchaea group</taxon>
        <taxon>Methanomicrobia</taxon>
        <taxon>Methanomicrobiales</taxon>
        <taxon>Methanospirillaceae</taxon>
        <taxon>Methanospirillum</taxon>
    </lineage>
</organism>
<keyword evidence="10" id="KW-1185">Reference proteome</keyword>
<evidence type="ECO:0000313" key="9">
    <source>
        <dbReference type="EMBL" id="QVV90635.1"/>
    </source>
</evidence>
<dbReference type="PANTHER" id="PTHR43386:SF1">
    <property type="entry name" value="D,D-DIPEPTIDE TRANSPORT SYSTEM PERMEASE PROTEIN DDPC-RELATED"/>
    <property type="match status" value="1"/>
</dbReference>
<accession>A0A8E7B055</accession>
<keyword evidence="5 7" id="KW-1133">Transmembrane helix</keyword>